<feature type="compositionally biased region" description="Low complexity" evidence="1">
    <location>
        <begin position="61"/>
        <end position="76"/>
    </location>
</feature>
<feature type="compositionally biased region" description="Polar residues" evidence="1">
    <location>
        <begin position="1"/>
        <end position="11"/>
    </location>
</feature>
<evidence type="ECO:0000313" key="3">
    <source>
        <dbReference type="Proteomes" id="UP000634136"/>
    </source>
</evidence>
<feature type="compositionally biased region" description="Basic and acidic residues" evidence="1">
    <location>
        <begin position="19"/>
        <end position="34"/>
    </location>
</feature>
<organism evidence="2 3">
    <name type="scientific">Senna tora</name>
    <dbReference type="NCBI Taxonomy" id="362788"/>
    <lineage>
        <taxon>Eukaryota</taxon>
        <taxon>Viridiplantae</taxon>
        <taxon>Streptophyta</taxon>
        <taxon>Embryophyta</taxon>
        <taxon>Tracheophyta</taxon>
        <taxon>Spermatophyta</taxon>
        <taxon>Magnoliopsida</taxon>
        <taxon>eudicotyledons</taxon>
        <taxon>Gunneridae</taxon>
        <taxon>Pentapetalae</taxon>
        <taxon>rosids</taxon>
        <taxon>fabids</taxon>
        <taxon>Fabales</taxon>
        <taxon>Fabaceae</taxon>
        <taxon>Caesalpinioideae</taxon>
        <taxon>Cassia clade</taxon>
        <taxon>Senna</taxon>
    </lineage>
</organism>
<evidence type="ECO:0000313" key="2">
    <source>
        <dbReference type="EMBL" id="KAF7832217.1"/>
    </source>
</evidence>
<comment type="caution">
    <text evidence="2">The sequence shown here is derived from an EMBL/GenBank/DDBJ whole genome shotgun (WGS) entry which is preliminary data.</text>
</comment>
<proteinExistence type="predicted"/>
<dbReference type="Proteomes" id="UP000634136">
    <property type="component" value="Unassembled WGS sequence"/>
</dbReference>
<reference evidence="2" key="1">
    <citation type="submission" date="2020-09" db="EMBL/GenBank/DDBJ databases">
        <title>Genome-Enabled Discovery of Anthraquinone Biosynthesis in Senna tora.</title>
        <authorList>
            <person name="Kang S.-H."/>
            <person name="Pandey R.P."/>
            <person name="Lee C.-M."/>
            <person name="Sim J.-S."/>
            <person name="Jeong J.-T."/>
            <person name="Choi B.-S."/>
            <person name="Jung M."/>
            <person name="Ginzburg D."/>
            <person name="Zhao K."/>
            <person name="Won S.Y."/>
            <person name="Oh T.-J."/>
            <person name="Yu Y."/>
            <person name="Kim N.-H."/>
            <person name="Lee O.R."/>
            <person name="Lee T.-H."/>
            <person name="Bashyal P."/>
            <person name="Kim T.-S."/>
            <person name="Lee W.-H."/>
            <person name="Kawkins C."/>
            <person name="Kim C.-K."/>
            <person name="Kim J.S."/>
            <person name="Ahn B.O."/>
            <person name="Rhee S.Y."/>
            <person name="Sohng J.K."/>
        </authorList>
    </citation>
    <scope>NUCLEOTIDE SEQUENCE</scope>
    <source>
        <tissue evidence="2">Leaf</tissue>
    </source>
</reference>
<accession>A0A835C893</accession>
<protein>
    <submittedName>
        <fullName evidence="2">Uncharacterized protein</fullName>
    </submittedName>
</protein>
<name>A0A835C893_9FABA</name>
<dbReference type="EMBL" id="JAAIUW010000005">
    <property type="protein sequence ID" value="KAF7832217.1"/>
    <property type="molecule type" value="Genomic_DNA"/>
</dbReference>
<feature type="compositionally biased region" description="Polar residues" evidence="1">
    <location>
        <begin position="49"/>
        <end position="60"/>
    </location>
</feature>
<feature type="region of interest" description="Disordered" evidence="1">
    <location>
        <begin position="1"/>
        <end position="86"/>
    </location>
</feature>
<dbReference type="AlphaFoldDB" id="A0A835C893"/>
<sequence>METPMSISRKTGNAPKGTQDSKKQAKTPFEKANEHVVVTSAGVPKKQQDSGSLGRSPSKPTENTNKATTKANVEAASPKQRKPFDNDEYEEQLRLIRIIEKELRASGTTLSDLGINQGAASKTFPGLIKDLFSIYKLDILAIYETRMFGALNLPSLAGQFGSKEIGRSLMIRRDTKSITLMNKCYIDGYKAAVNVSLQGSKSKNKSKDNLIKWHPPNGAWTKMNVDRSCWSHSGMIGFGRVHRDSNGRCLSGFSKKWGKAMLS</sequence>
<evidence type="ECO:0000256" key="1">
    <source>
        <dbReference type="SAM" id="MobiDB-lite"/>
    </source>
</evidence>
<keyword evidence="3" id="KW-1185">Reference proteome</keyword>
<gene>
    <name evidence="2" type="ORF">G2W53_014550</name>
</gene>